<evidence type="ECO:0000313" key="7">
    <source>
        <dbReference type="EnsemblMetazoa" id="CLYHEMP025303.2"/>
    </source>
</evidence>
<dbReference type="Proteomes" id="UP000594262">
    <property type="component" value="Unplaced"/>
</dbReference>
<dbReference type="RefSeq" id="XP_066931060.1">
    <property type="nucleotide sequence ID" value="XM_067074959.1"/>
</dbReference>
<dbReference type="EnsemblMetazoa" id="CLYHEMT025303.2">
    <property type="protein sequence ID" value="CLYHEMP025303.2"/>
    <property type="gene ID" value="CLYHEMG025303"/>
</dbReference>
<evidence type="ECO:0000313" key="8">
    <source>
        <dbReference type="Proteomes" id="UP000594262"/>
    </source>
</evidence>
<comment type="function">
    <text evidence="5">May play a role in the regulation of cytokinesis. May play a role in signaling by stimulating protein glycosylation. Induces neuritogenesis by activating the Ras-MAP kinase pathway and is necessary for the survival of cerebellar neurons. Does not appear to play a major role in ciliogenesis.</text>
</comment>
<dbReference type="GeneID" id="136818723"/>
<dbReference type="Gene3D" id="1.25.10.10">
    <property type="entry name" value="Leucine-rich Repeat Variant"/>
    <property type="match status" value="1"/>
</dbReference>
<evidence type="ECO:0000256" key="1">
    <source>
        <dbReference type="ARBA" id="ARBA00008384"/>
    </source>
</evidence>
<dbReference type="OrthoDB" id="379794at2759"/>
<dbReference type="InterPro" id="IPR019156">
    <property type="entry name" value="Ataxin-10_domain"/>
</dbReference>
<dbReference type="GO" id="GO:0005829">
    <property type="term" value="C:cytosol"/>
    <property type="evidence" value="ECO:0007669"/>
    <property type="project" value="TreeGrafter"/>
</dbReference>
<dbReference type="AlphaFoldDB" id="A0A7M5XND5"/>
<dbReference type="SUPFAM" id="SSF48371">
    <property type="entry name" value="ARM repeat"/>
    <property type="match status" value="1"/>
</dbReference>
<dbReference type="InterPro" id="IPR016024">
    <property type="entry name" value="ARM-type_fold"/>
</dbReference>
<evidence type="ECO:0000256" key="4">
    <source>
        <dbReference type="ARBA" id="ARBA00023306"/>
    </source>
</evidence>
<evidence type="ECO:0000256" key="3">
    <source>
        <dbReference type="ARBA" id="ARBA00022618"/>
    </source>
</evidence>
<sequence>MGIDALERFTKLSEKLKSPTEREEFSREDIKCINEALQNITTHEDDLKLAYELLRCLRNSCVHSCKNQNLIVNANVLSTFGSFVEILMSLETSRAVKNKDLYQKLTSISIQFLGNLVVQNKRSQDAVWKTAFPKLFFSMMSNLGVKEKDILCMVVYNCVRSRTEIYNTSDEYWFMISILEYCTEYEDAEWGLLIMEWIISSPSFMKFYKELQDYPALRCSLLEFASVQLSTDNSTFSGIEEEFMLYLCDEFSTKSTCILRLASALSPELEEEAGLLLKVLRLLSITTSCFDKYQKVRHHQNLLNSAITMLKQKQIANEGKKNEESKEQLPKEHPFVTFEKDLVRVISNMAYKNLNIQNQIRNAGGIEVLLNACNIDDSNPFIMQWAIFGIKNVCYENQANQQYIETLQQQGLASNEFLKDNKIDCRLENGKIKMTSLQ</sequence>
<dbReference type="PANTHER" id="PTHR13255">
    <property type="entry name" value="ATAXIN-10"/>
    <property type="match status" value="1"/>
</dbReference>
<accession>A0A7M5XND5</accession>
<keyword evidence="3" id="KW-0132">Cell division</keyword>
<dbReference type="GO" id="GO:0051301">
    <property type="term" value="P:cell division"/>
    <property type="evidence" value="ECO:0007669"/>
    <property type="project" value="UniProtKB-KW"/>
</dbReference>
<proteinExistence type="inferred from homology"/>
<reference evidence="7" key="1">
    <citation type="submission" date="2021-01" db="UniProtKB">
        <authorList>
            <consortium name="EnsemblMetazoa"/>
        </authorList>
    </citation>
    <scope>IDENTIFICATION</scope>
</reference>
<dbReference type="InterPro" id="IPR051374">
    <property type="entry name" value="Ataxin-10/CTR86_families"/>
</dbReference>
<dbReference type="Pfam" id="PF09759">
    <property type="entry name" value="Atx10homo_assoc"/>
    <property type="match status" value="1"/>
</dbReference>
<evidence type="ECO:0000256" key="2">
    <source>
        <dbReference type="ARBA" id="ARBA00018804"/>
    </source>
</evidence>
<keyword evidence="8" id="KW-1185">Reference proteome</keyword>
<feature type="domain" description="Ataxin-10" evidence="6">
    <location>
        <begin position="339"/>
        <end position="434"/>
    </location>
</feature>
<organism evidence="7 8">
    <name type="scientific">Clytia hemisphaerica</name>
    <dbReference type="NCBI Taxonomy" id="252671"/>
    <lineage>
        <taxon>Eukaryota</taxon>
        <taxon>Metazoa</taxon>
        <taxon>Cnidaria</taxon>
        <taxon>Hydrozoa</taxon>
        <taxon>Hydroidolina</taxon>
        <taxon>Leptothecata</taxon>
        <taxon>Obeliida</taxon>
        <taxon>Clytiidae</taxon>
        <taxon>Clytia</taxon>
    </lineage>
</organism>
<evidence type="ECO:0000256" key="5">
    <source>
        <dbReference type="ARBA" id="ARBA00045173"/>
    </source>
</evidence>
<name>A0A7M5XND5_9CNID</name>
<dbReference type="GO" id="GO:0031175">
    <property type="term" value="P:neuron projection development"/>
    <property type="evidence" value="ECO:0007669"/>
    <property type="project" value="TreeGrafter"/>
</dbReference>
<protein>
    <recommendedName>
        <fullName evidence="2">Ataxin-10</fullName>
    </recommendedName>
</protein>
<dbReference type="PANTHER" id="PTHR13255:SF0">
    <property type="entry name" value="ATAXIN-10"/>
    <property type="match status" value="1"/>
</dbReference>
<dbReference type="InterPro" id="IPR011989">
    <property type="entry name" value="ARM-like"/>
</dbReference>
<evidence type="ECO:0000259" key="6">
    <source>
        <dbReference type="Pfam" id="PF09759"/>
    </source>
</evidence>
<comment type="similarity">
    <text evidence="1">Belongs to the ataxin-10 family.</text>
</comment>
<keyword evidence="4" id="KW-0131">Cell cycle</keyword>